<evidence type="ECO:0000256" key="1">
    <source>
        <dbReference type="SAM" id="MobiDB-lite"/>
    </source>
</evidence>
<dbReference type="EMBL" id="CP000851">
    <property type="protein sequence ID" value="ABV89377.1"/>
    <property type="molecule type" value="Genomic_DNA"/>
</dbReference>
<keyword evidence="3" id="KW-1185">Reference proteome</keyword>
<dbReference type="eggNOG" id="ENOG5032FZN">
    <property type="taxonomic scope" value="Bacteria"/>
</dbReference>
<reference evidence="2 3" key="1">
    <citation type="submission" date="2007-10" db="EMBL/GenBank/DDBJ databases">
        <title>Complete sequence of Shewanella pealeana ATCC 700345.</title>
        <authorList>
            <consortium name="US DOE Joint Genome Institute"/>
            <person name="Copeland A."/>
            <person name="Lucas S."/>
            <person name="Lapidus A."/>
            <person name="Barry K."/>
            <person name="Glavina del Rio T."/>
            <person name="Dalin E."/>
            <person name="Tice H."/>
            <person name="Pitluck S."/>
            <person name="Chertkov O."/>
            <person name="Brettin T."/>
            <person name="Bruce D."/>
            <person name="Detter J.C."/>
            <person name="Han C."/>
            <person name="Schmutz J."/>
            <person name="Larimer F."/>
            <person name="Land M."/>
            <person name="Hauser L."/>
            <person name="Kyrpides N."/>
            <person name="Kim E."/>
            <person name="Zhao J.-S.Z."/>
            <person name="Manno D."/>
            <person name="Hawari J."/>
            <person name="Richardson P."/>
        </authorList>
    </citation>
    <scope>NUCLEOTIDE SEQUENCE [LARGE SCALE GENOMIC DNA]</scope>
    <source>
        <strain evidence="3">ATCC 700345 / ANG-SQ1</strain>
    </source>
</reference>
<dbReference type="KEGG" id="spl:Spea_4067"/>
<name>A8H9Z0_SHEPA</name>
<proteinExistence type="predicted"/>
<evidence type="ECO:0000313" key="3">
    <source>
        <dbReference type="Proteomes" id="UP000002608"/>
    </source>
</evidence>
<evidence type="ECO:0000313" key="2">
    <source>
        <dbReference type="EMBL" id="ABV89377.1"/>
    </source>
</evidence>
<feature type="region of interest" description="Disordered" evidence="1">
    <location>
        <begin position="41"/>
        <end position="103"/>
    </location>
</feature>
<feature type="compositionally biased region" description="Polar residues" evidence="1">
    <location>
        <begin position="52"/>
        <end position="71"/>
    </location>
</feature>
<accession>A8H9Z0</accession>
<dbReference type="RefSeq" id="WP_012157257.1">
    <property type="nucleotide sequence ID" value="NC_009901.1"/>
</dbReference>
<organism evidence="2 3">
    <name type="scientific">Shewanella pealeana (strain ATCC 700345 / ANG-SQ1)</name>
    <dbReference type="NCBI Taxonomy" id="398579"/>
    <lineage>
        <taxon>Bacteria</taxon>
        <taxon>Pseudomonadati</taxon>
        <taxon>Pseudomonadota</taxon>
        <taxon>Gammaproteobacteria</taxon>
        <taxon>Alteromonadales</taxon>
        <taxon>Shewanellaceae</taxon>
        <taxon>Shewanella</taxon>
    </lineage>
</organism>
<dbReference type="STRING" id="398579.Spea_4067"/>
<protein>
    <submittedName>
        <fullName evidence="2">Uncharacterized protein</fullName>
    </submittedName>
</protein>
<gene>
    <name evidence="2" type="ordered locus">Spea_4067</name>
</gene>
<feature type="compositionally biased region" description="Basic residues" evidence="1">
    <location>
        <begin position="72"/>
        <end position="87"/>
    </location>
</feature>
<dbReference type="AlphaFoldDB" id="A8H9Z0"/>
<dbReference type="Proteomes" id="UP000002608">
    <property type="component" value="Chromosome"/>
</dbReference>
<dbReference type="HOGENOM" id="CLU_129879_0_0_6"/>
<dbReference type="OrthoDB" id="6272327at2"/>
<sequence>MLLRTRLVIGFSIIIHSQLGFGTQADNPSLELGSVLNDKGQPIRVPSETHSDFNYSPPTIEGSSPASTQINKSKKKPSKQAKAKSRKQQLASRSSVANNPSCRWLNSRMNSLEKHLSAGVNSRNRHYQQELDIRQQEWQCMKCGAEGPEQSDHASCQYRR</sequence>